<comment type="caution">
    <text evidence="7">The sequence shown here is derived from an EMBL/GenBank/DDBJ whole genome shotgun (WGS) entry which is preliminary data.</text>
</comment>
<keyword evidence="3 6" id="KW-0812">Transmembrane</keyword>
<keyword evidence="5 6" id="KW-0472">Membrane</keyword>
<dbReference type="GO" id="GO:0017004">
    <property type="term" value="P:cytochrome complex assembly"/>
    <property type="evidence" value="ECO:0007669"/>
    <property type="project" value="InterPro"/>
</dbReference>
<protein>
    <submittedName>
        <fullName evidence="7">Heme exporter protein B</fullName>
    </submittedName>
</protein>
<dbReference type="Proteomes" id="UP000600865">
    <property type="component" value="Unassembled WGS sequence"/>
</dbReference>
<dbReference type="Pfam" id="PF03379">
    <property type="entry name" value="CcmB"/>
    <property type="match status" value="1"/>
</dbReference>
<comment type="similarity">
    <text evidence="2">Belongs to the CcmB/CycW/HelB family.</text>
</comment>
<feature type="transmembrane region" description="Helical" evidence="6">
    <location>
        <begin position="196"/>
        <end position="218"/>
    </location>
</feature>
<dbReference type="RefSeq" id="WP_189580641.1">
    <property type="nucleotide sequence ID" value="NZ_BMYV01000001.1"/>
</dbReference>
<proteinExistence type="inferred from homology"/>
<evidence type="ECO:0000313" key="7">
    <source>
        <dbReference type="EMBL" id="GGX58056.1"/>
    </source>
</evidence>
<organism evidence="7 8">
    <name type="scientific">Litorimonas cladophorae</name>
    <dbReference type="NCBI Taxonomy" id="1220491"/>
    <lineage>
        <taxon>Bacteria</taxon>
        <taxon>Pseudomonadati</taxon>
        <taxon>Pseudomonadota</taxon>
        <taxon>Alphaproteobacteria</taxon>
        <taxon>Maricaulales</taxon>
        <taxon>Robiginitomaculaceae</taxon>
    </lineage>
</organism>
<evidence type="ECO:0000256" key="6">
    <source>
        <dbReference type="SAM" id="Phobius"/>
    </source>
</evidence>
<feature type="transmembrane region" description="Helical" evidence="6">
    <location>
        <begin position="52"/>
        <end position="71"/>
    </location>
</feature>
<dbReference type="GO" id="GO:0016020">
    <property type="term" value="C:membrane"/>
    <property type="evidence" value="ECO:0007669"/>
    <property type="project" value="UniProtKB-SubCell"/>
</dbReference>
<feature type="transmembrane region" description="Helical" evidence="6">
    <location>
        <begin position="126"/>
        <end position="148"/>
    </location>
</feature>
<evidence type="ECO:0000313" key="8">
    <source>
        <dbReference type="Proteomes" id="UP000600865"/>
    </source>
</evidence>
<comment type="subcellular location">
    <subcellularLocation>
        <location evidence="1">Membrane</location>
        <topology evidence="1">Multi-pass membrane protein</topology>
    </subcellularLocation>
</comment>
<reference evidence="7 8" key="1">
    <citation type="journal article" date="2014" name="Int. J. Syst. Evol. Microbiol.">
        <title>Complete genome sequence of Corynebacterium casei LMG S-19264T (=DSM 44701T), isolated from a smear-ripened cheese.</title>
        <authorList>
            <consortium name="US DOE Joint Genome Institute (JGI-PGF)"/>
            <person name="Walter F."/>
            <person name="Albersmeier A."/>
            <person name="Kalinowski J."/>
            <person name="Ruckert C."/>
        </authorList>
    </citation>
    <scope>NUCLEOTIDE SEQUENCE [LARGE SCALE GENOMIC DNA]</scope>
    <source>
        <strain evidence="7 8">KCTC 23968</strain>
    </source>
</reference>
<gene>
    <name evidence="7" type="primary">cycW</name>
    <name evidence="7" type="ORF">GCM10011309_04020</name>
</gene>
<dbReference type="AlphaFoldDB" id="A0A918KC18"/>
<sequence length="222" mass="23167">MSALVKIITRDFVRAARSAGSWAYGLVFMAIFLSLSAIALDGDMTVLRQMGVPLIWLAVTFAALMSVDHAFSEDLRDGTTGQLWLSGVSYLSQSTSGILSFALIQLCPLVLTAPLWSLLFDLSGPTVWGLIIALLCALPGLAAFTALAGALTGPRGKGGFLAIFISAPMLVPILIFGMAASDAFLMRGIAAVEFRALFGLSLLALAVSIPATAAALAANTDR</sequence>
<dbReference type="EMBL" id="BMYV01000001">
    <property type="protein sequence ID" value="GGX58056.1"/>
    <property type="molecule type" value="Genomic_DNA"/>
</dbReference>
<evidence type="ECO:0000256" key="5">
    <source>
        <dbReference type="ARBA" id="ARBA00023136"/>
    </source>
</evidence>
<keyword evidence="8" id="KW-1185">Reference proteome</keyword>
<dbReference type="InterPro" id="IPR003544">
    <property type="entry name" value="Cyt_c_biogenesis_CcmB"/>
</dbReference>
<name>A0A918KC18_9PROT</name>
<evidence type="ECO:0000256" key="1">
    <source>
        <dbReference type="ARBA" id="ARBA00004141"/>
    </source>
</evidence>
<feature type="transmembrane region" description="Helical" evidence="6">
    <location>
        <begin position="21"/>
        <end position="40"/>
    </location>
</feature>
<feature type="transmembrane region" description="Helical" evidence="6">
    <location>
        <begin position="160"/>
        <end position="184"/>
    </location>
</feature>
<accession>A0A918KC18</accession>
<dbReference type="GO" id="GO:0015232">
    <property type="term" value="F:heme transmembrane transporter activity"/>
    <property type="evidence" value="ECO:0007669"/>
    <property type="project" value="InterPro"/>
</dbReference>
<keyword evidence="4 6" id="KW-1133">Transmembrane helix</keyword>
<dbReference type="PRINTS" id="PR01414">
    <property type="entry name" value="CCMBBIOGNSIS"/>
</dbReference>
<evidence type="ECO:0000256" key="2">
    <source>
        <dbReference type="ARBA" id="ARBA00010544"/>
    </source>
</evidence>
<evidence type="ECO:0000256" key="4">
    <source>
        <dbReference type="ARBA" id="ARBA00022989"/>
    </source>
</evidence>
<evidence type="ECO:0000256" key="3">
    <source>
        <dbReference type="ARBA" id="ARBA00022692"/>
    </source>
</evidence>